<evidence type="ECO:0000256" key="1">
    <source>
        <dbReference type="ARBA" id="ARBA00008421"/>
    </source>
</evidence>
<dbReference type="AlphaFoldDB" id="A0AAD7ER27"/>
<evidence type="ECO:0000259" key="4">
    <source>
        <dbReference type="PROSITE" id="PS51088"/>
    </source>
</evidence>
<dbReference type="InterPro" id="IPR038096">
    <property type="entry name" value="TEA/ATTS_sf"/>
</dbReference>
<protein>
    <recommendedName>
        <fullName evidence="4">TEA domain-containing protein</fullName>
    </recommendedName>
</protein>
<dbReference type="InterPro" id="IPR000818">
    <property type="entry name" value="TEA/ATTS_dom"/>
</dbReference>
<feature type="DNA-binding region" description="TEA" evidence="2">
    <location>
        <begin position="91"/>
        <end position="165"/>
    </location>
</feature>
<organism evidence="5 6">
    <name type="scientific">Mycena albidolilacea</name>
    <dbReference type="NCBI Taxonomy" id="1033008"/>
    <lineage>
        <taxon>Eukaryota</taxon>
        <taxon>Fungi</taxon>
        <taxon>Dikarya</taxon>
        <taxon>Basidiomycota</taxon>
        <taxon>Agaricomycotina</taxon>
        <taxon>Agaricomycetes</taxon>
        <taxon>Agaricomycetidae</taxon>
        <taxon>Agaricales</taxon>
        <taxon>Marasmiineae</taxon>
        <taxon>Mycenaceae</taxon>
        <taxon>Mycena</taxon>
    </lineage>
</organism>
<reference evidence="5" key="1">
    <citation type="submission" date="2023-03" db="EMBL/GenBank/DDBJ databases">
        <title>Massive genome expansion in bonnet fungi (Mycena s.s.) driven by repeated elements and novel gene families across ecological guilds.</title>
        <authorList>
            <consortium name="Lawrence Berkeley National Laboratory"/>
            <person name="Harder C.B."/>
            <person name="Miyauchi S."/>
            <person name="Viragh M."/>
            <person name="Kuo A."/>
            <person name="Thoen E."/>
            <person name="Andreopoulos B."/>
            <person name="Lu D."/>
            <person name="Skrede I."/>
            <person name="Drula E."/>
            <person name="Henrissat B."/>
            <person name="Morin E."/>
            <person name="Kohler A."/>
            <person name="Barry K."/>
            <person name="LaButti K."/>
            <person name="Morin E."/>
            <person name="Salamov A."/>
            <person name="Lipzen A."/>
            <person name="Mereny Z."/>
            <person name="Hegedus B."/>
            <person name="Baldrian P."/>
            <person name="Stursova M."/>
            <person name="Weitz H."/>
            <person name="Taylor A."/>
            <person name="Grigoriev I.V."/>
            <person name="Nagy L.G."/>
            <person name="Martin F."/>
            <person name="Kauserud H."/>
        </authorList>
    </citation>
    <scope>NUCLEOTIDE SEQUENCE</scope>
    <source>
        <strain evidence="5">CBHHK002</strain>
    </source>
</reference>
<comment type="caution">
    <text evidence="5">The sequence shown here is derived from an EMBL/GenBank/DDBJ whole genome shotgun (WGS) entry which is preliminary data.</text>
</comment>
<keyword evidence="6" id="KW-1185">Reference proteome</keyword>
<dbReference type="EMBL" id="JARIHO010000019">
    <property type="protein sequence ID" value="KAJ7347529.1"/>
    <property type="molecule type" value="Genomic_DNA"/>
</dbReference>
<feature type="region of interest" description="Disordered" evidence="3">
    <location>
        <begin position="49"/>
        <end position="76"/>
    </location>
</feature>
<proteinExistence type="inferred from homology"/>
<dbReference type="SMART" id="SM00426">
    <property type="entry name" value="TEA"/>
    <property type="match status" value="1"/>
</dbReference>
<name>A0AAD7ER27_9AGAR</name>
<sequence length="441" mass="49212">MSTPNPLSTIELLDPLSRSRLYKPRIPSDISFTMNLTVALPSDFMTPPIAHSHLPPPALSSKAPLPESGQQSQTTNAVLHTVLRARKNWKYRGGEPVWPLDLETALLEGLDQYRPEDCRETRILGRFPRRNRFISDYIFNKTGERRSPKQVGSRLQQLRDTCRDTWLRQLLFPFPEPSPYSASPVSTKSALGSVIPHLEESFLPNTPFLRNTIIYIDILPEISPVGAVSGGTSSPSPDVGDDGVIHAADHPRHLKSISPTVSFTAPSPLIAHSRFTVRDEDVILHAEIAPLVLVVNQAPQSPAFLYSTQLVPNYWKVIVDSPDTTRFTISQEVIQTESSCLLFVATYKFSYPRRSETFSSLPSAAWDAHLEPPAEDTTGTRRNHALLLPEARCPTYEKVSRPIRRFRRQNNAPIATQTYANQNATSSSSLSFPADLSHYIA</sequence>
<evidence type="ECO:0000313" key="6">
    <source>
        <dbReference type="Proteomes" id="UP001218218"/>
    </source>
</evidence>
<feature type="domain" description="TEA" evidence="4">
    <location>
        <begin position="91"/>
        <end position="165"/>
    </location>
</feature>
<evidence type="ECO:0000256" key="3">
    <source>
        <dbReference type="SAM" id="MobiDB-lite"/>
    </source>
</evidence>
<evidence type="ECO:0000256" key="2">
    <source>
        <dbReference type="PROSITE-ProRule" id="PRU00505"/>
    </source>
</evidence>
<dbReference type="Gene3D" id="6.10.20.40">
    <property type="entry name" value="TEA/ATTS domain"/>
    <property type="match status" value="1"/>
</dbReference>
<gene>
    <name evidence="5" type="ORF">DFH08DRAFT_161688</name>
</gene>
<dbReference type="Pfam" id="PF01285">
    <property type="entry name" value="TEA"/>
    <property type="match status" value="1"/>
</dbReference>
<evidence type="ECO:0000313" key="5">
    <source>
        <dbReference type="EMBL" id="KAJ7347529.1"/>
    </source>
</evidence>
<accession>A0AAD7ER27</accession>
<dbReference type="Proteomes" id="UP001218218">
    <property type="component" value="Unassembled WGS sequence"/>
</dbReference>
<dbReference type="GO" id="GO:0003700">
    <property type="term" value="F:DNA-binding transcription factor activity"/>
    <property type="evidence" value="ECO:0007669"/>
    <property type="project" value="InterPro"/>
</dbReference>
<comment type="similarity">
    <text evidence="1">Belongs to the TEC1 family.</text>
</comment>
<dbReference type="PROSITE" id="PS51088">
    <property type="entry name" value="TEA_2"/>
    <property type="match status" value="1"/>
</dbReference>